<dbReference type="Gene3D" id="1.20.272.10">
    <property type="match status" value="1"/>
</dbReference>
<dbReference type="Pfam" id="PF16193">
    <property type="entry name" value="AAA_assoc_2"/>
    <property type="match status" value="1"/>
</dbReference>
<dbReference type="EnsemblMetazoa" id="XM_031932950">
    <property type="protein sequence ID" value="XP_031788810"/>
    <property type="gene ID" value="LOC100114542"/>
</dbReference>
<dbReference type="Gene3D" id="3.40.50.300">
    <property type="entry name" value="P-loop containing nucleotide triphosphate hydrolases"/>
    <property type="match status" value="1"/>
</dbReference>
<feature type="region of interest" description="Disordered" evidence="4">
    <location>
        <begin position="1"/>
        <end position="76"/>
    </location>
</feature>
<dbReference type="GeneID" id="100114542"/>
<evidence type="ECO:0000259" key="5">
    <source>
        <dbReference type="SMART" id="SM00382"/>
    </source>
</evidence>
<reference evidence="6" key="1">
    <citation type="submission" date="2021-01" db="UniProtKB">
        <authorList>
            <consortium name="EnsemblMetazoa"/>
        </authorList>
    </citation>
    <scope>IDENTIFICATION</scope>
</reference>
<dbReference type="EnsemblMetazoa" id="XM_031932951">
    <property type="protein sequence ID" value="XP_031788811"/>
    <property type="gene ID" value="LOC100114542"/>
</dbReference>
<organism evidence="6 7">
    <name type="scientific">Nasonia vitripennis</name>
    <name type="common">Parasitic wasp</name>
    <dbReference type="NCBI Taxonomy" id="7425"/>
    <lineage>
        <taxon>Eukaryota</taxon>
        <taxon>Metazoa</taxon>
        <taxon>Ecdysozoa</taxon>
        <taxon>Arthropoda</taxon>
        <taxon>Hexapoda</taxon>
        <taxon>Insecta</taxon>
        <taxon>Pterygota</taxon>
        <taxon>Neoptera</taxon>
        <taxon>Endopterygota</taxon>
        <taxon>Hymenoptera</taxon>
        <taxon>Apocrita</taxon>
        <taxon>Proctotrupomorpha</taxon>
        <taxon>Chalcidoidea</taxon>
        <taxon>Pteromalidae</taxon>
        <taxon>Pteromalinae</taxon>
        <taxon>Nasonia</taxon>
    </lineage>
</organism>
<dbReference type="Pfam" id="PF00004">
    <property type="entry name" value="AAA"/>
    <property type="match status" value="1"/>
</dbReference>
<keyword evidence="2" id="KW-0547">Nucleotide-binding</keyword>
<keyword evidence="3" id="KW-0067">ATP-binding</keyword>
<evidence type="ECO:0000256" key="3">
    <source>
        <dbReference type="ARBA" id="ARBA00022840"/>
    </source>
</evidence>
<dbReference type="AlphaFoldDB" id="A0A7M7QKI2"/>
<evidence type="ECO:0000313" key="7">
    <source>
        <dbReference type="Proteomes" id="UP000002358"/>
    </source>
</evidence>
<dbReference type="GO" id="GO:0017116">
    <property type="term" value="F:single-stranded DNA helicase activity"/>
    <property type="evidence" value="ECO:0007669"/>
    <property type="project" value="TreeGrafter"/>
</dbReference>
<keyword evidence="7" id="KW-1185">Reference proteome</keyword>
<dbReference type="FunFam" id="3.40.50.300:FF:000137">
    <property type="entry name" value="Replication-associated recombination protein A"/>
    <property type="match status" value="1"/>
</dbReference>
<dbReference type="SUPFAM" id="SSF52540">
    <property type="entry name" value="P-loop containing nucleoside triphosphate hydrolases"/>
    <property type="match status" value="1"/>
</dbReference>
<dbReference type="GO" id="GO:0005634">
    <property type="term" value="C:nucleus"/>
    <property type="evidence" value="ECO:0007669"/>
    <property type="project" value="TreeGrafter"/>
</dbReference>
<dbReference type="Pfam" id="PF12002">
    <property type="entry name" value="MgsA_C"/>
    <property type="match status" value="1"/>
</dbReference>
<name>A0A7M7QKI2_NASVI</name>
<dbReference type="InterPro" id="IPR021886">
    <property type="entry name" value="MgsA_C"/>
</dbReference>
<dbReference type="InterPro" id="IPR003959">
    <property type="entry name" value="ATPase_AAA_core"/>
</dbReference>
<dbReference type="PANTHER" id="PTHR13779:SF7">
    <property type="entry name" value="ATPASE WRNIP1"/>
    <property type="match status" value="1"/>
</dbReference>
<dbReference type="EnsemblMetazoa" id="XM_031932952">
    <property type="protein sequence ID" value="XP_031788812"/>
    <property type="gene ID" value="LOC100114542"/>
</dbReference>
<protein>
    <recommendedName>
        <fullName evidence="5">AAA+ ATPase domain-containing protein</fullName>
    </recommendedName>
</protein>
<dbReference type="OrthoDB" id="10265467at2759"/>
<dbReference type="InterPro" id="IPR003593">
    <property type="entry name" value="AAA+_ATPase"/>
</dbReference>
<dbReference type="CDD" id="cd18139">
    <property type="entry name" value="HLD_clamp_RarA"/>
    <property type="match status" value="1"/>
</dbReference>
<dbReference type="GO" id="GO:0005524">
    <property type="term" value="F:ATP binding"/>
    <property type="evidence" value="ECO:0007669"/>
    <property type="project" value="UniProtKB-KW"/>
</dbReference>
<dbReference type="RefSeq" id="XP_031788810.1">
    <property type="nucleotide sequence ID" value="XM_031932950.2"/>
</dbReference>
<comment type="similarity">
    <text evidence="1">Belongs to the AAA ATPase family. RarA/MGS1/WRNIP1 subfamily.</text>
</comment>
<dbReference type="PANTHER" id="PTHR13779">
    <property type="entry name" value="WERNER HELICASE-INTERACTING PROTEIN 1 FAMILY MEMBER"/>
    <property type="match status" value="1"/>
</dbReference>
<sequence length="491" mass="54461">MASNPKRTFPFGGKTQTPPQKKTRSIFAPNQENKLENSDANSDDEVTSPNKPKDQTKQTFGNKKSHAPLAEKMRPNELSDYVGQSHLIGPKTLLHDLLRNGEIPSMILWGPPGCGKTSLVNVIMQESKKLSDIPVKFIKLSATTSSINDVRKAVTEAENQAKQGRRTVVFMDEIHRFNKLQQDIFLPHVEAGTFILIGATTENPSSGLNSALLSRCRVFVLKKLQKENLVSILMKAIKMMDGEVVTESEIISKVDSDTKFFVEQKILEWLAEACDGDARVALGGLEMTVQARVSNANISSKPIKLNLNDVKHSLEKAQSLTGKKSDNISQLYSALHHSIVADEDNAALYWLARIMDTGEDPVYIARKLVRIASEDIGLADDYALDTAVHTMNACQMIGMPECDVVLAQCVVYLTRAEKSKEASNALKKSKDIIENHKGPQPKVPLFIKDTSAQKKLKATLGPNFKNIVREENLNKNHLPQGLENMNFFNDE</sequence>
<dbReference type="SMART" id="SM00382">
    <property type="entry name" value="AAA"/>
    <property type="match status" value="1"/>
</dbReference>
<feature type="domain" description="AAA+ ATPase" evidence="5">
    <location>
        <begin position="102"/>
        <end position="224"/>
    </location>
</feature>
<dbReference type="RefSeq" id="XP_031788812.1">
    <property type="nucleotide sequence ID" value="XM_031932952.1"/>
</dbReference>
<dbReference type="SMR" id="A0A7M7QKI2"/>
<evidence type="ECO:0000256" key="1">
    <source>
        <dbReference type="ARBA" id="ARBA00008959"/>
    </source>
</evidence>
<dbReference type="Proteomes" id="UP000002358">
    <property type="component" value="Chromosome 5"/>
</dbReference>
<dbReference type="GO" id="GO:0000731">
    <property type="term" value="P:DNA synthesis involved in DNA repair"/>
    <property type="evidence" value="ECO:0007669"/>
    <property type="project" value="TreeGrafter"/>
</dbReference>
<dbReference type="InterPro" id="IPR032423">
    <property type="entry name" value="AAA_assoc_2"/>
</dbReference>
<dbReference type="InParanoid" id="A0A7M7QKI2"/>
<dbReference type="Gene3D" id="1.10.8.60">
    <property type="match status" value="1"/>
</dbReference>
<dbReference type="RefSeq" id="XP_031788811.1">
    <property type="nucleotide sequence ID" value="XM_031932951.2"/>
</dbReference>
<dbReference type="InterPro" id="IPR008921">
    <property type="entry name" value="DNA_pol3_clamp-load_cplx_C"/>
</dbReference>
<dbReference type="KEGG" id="nvi:100114542"/>
<evidence type="ECO:0000256" key="2">
    <source>
        <dbReference type="ARBA" id="ARBA00022741"/>
    </source>
</evidence>
<dbReference type="GO" id="GO:0006261">
    <property type="term" value="P:DNA-templated DNA replication"/>
    <property type="evidence" value="ECO:0007669"/>
    <property type="project" value="TreeGrafter"/>
</dbReference>
<dbReference type="GO" id="GO:0008047">
    <property type="term" value="F:enzyme activator activity"/>
    <property type="evidence" value="ECO:0007669"/>
    <property type="project" value="TreeGrafter"/>
</dbReference>
<dbReference type="InterPro" id="IPR051314">
    <property type="entry name" value="AAA_ATPase_RarA/MGS1/WRNIP1"/>
</dbReference>
<dbReference type="InterPro" id="IPR027417">
    <property type="entry name" value="P-loop_NTPase"/>
</dbReference>
<evidence type="ECO:0000313" key="6">
    <source>
        <dbReference type="EnsemblMetazoa" id="XP_031788810"/>
    </source>
</evidence>
<accession>A0A7M7QKI2</accession>
<proteinExistence type="inferred from homology"/>
<dbReference type="SUPFAM" id="SSF48019">
    <property type="entry name" value="post-AAA+ oligomerization domain-like"/>
    <property type="match status" value="1"/>
</dbReference>
<dbReference type="GO" id="GO:0016887">
    <property type="term" value="F:ATP hydrolysis activity"/>
    <property type="evidence" value="ECO:0007669"/>
    <property type="project" value="InterPro"/>
</dbReference>
<dbReference type="CDD" id="cd00009">
    <property type="entry name" value="AAA"/>
    <property type="match status" value="1"/>
</dbReference>
<evidence type="ECO:0000256" key="4">
    <source>
        <dbReference type="SAM" id="MobiDB-lite"/>
    </source>
</evidence>
<dbReference type="GO" id="GO:0003677">
    <property type="term" value="F:DNA binding"/>
    <property type="evidence" value="ECO:0007669"/>
    <property type="project" value="InterPro"/>
</dbReference>